<dbReference type="Proteomes" id="UP001549122">
    <property type="component" value="Unassembled WGS sequence"/>
</dbReference>
<feature type="transmembrane region" description="Helical" evidence="1">
    <location>
        <begin position="198"/>
        <end position="229"/>
    </location>
</feature>
<evidence type="ECO:0000313" key="2">
    <source>
        <dbReference type="EMBL" id="MET3556895.1"/>
    </source>
</evidence>
<protein>
    <submittedName>
        <fullName evidence="2">Membrane protein YfhO</fullName>
    </submittedName>
</protein>
<feature type="transmembrane region" description="Helical" evidence="1">
    <location>
        <begin position="249"/>
        <end position="274"/>
    </location>
</feature>
<comment type="caution">
    <text evidence="2">The sequence shown here is derived from an EMBL/GenBank/DDBJ whole genome shotgun (WGS) entry which is preliminary data.</text>
</comment>
<feature type="transmembrane region" description="Helical" evidence="1">
    <location>
        <begin position="117"/>
        <end position="138"/>
    </location>
</feature>
<feature type="transmembrane region" description="Helical" evidence="1">
    <location>
        <begin position="91"/>
        <end position="111"/>
    </location>
</feature>
<feature type="transmembrane region" description="Helical" evidence="1">
    <location>
        <begin position="147"/>
        <end position="164"/>
    </location>
</feature>
<gene>
    <name evidence="2" type="ORF">ABID29_000004</name>
</gene>
<feature type="transmembrane region" description="Helical" evidence="1">
    <location>
        <begin position="21"/>
        <end position="39"/>
    </location>
</feature>
<dbReference type="PANTHER" id="PTHR38454">
    <property type="entry name" value="INTEGRAL MEMBRANE PROTEIN-RELATED"/>
    <property type="match status" value="1"/>
</dbReference>
<feature type="transmembrane region" description="Helical" evidence="1">
    <location>
        <begin position="524"/>
        <end position="542"/>
    </location>
</feature>
<dbReference type="NCBIfam" id="NF047589">
    <property type="entry name" value="GlcsyltransPgfM1Strep"/>
    <property type="match status" value="1"/>
</dbReference>
<feature type="transmembrane region" description="Helical" evidence="1">
    <location>
        <begin position="942"/>
        <end position="962"/>
    </location>
</feature>
<name>A0ABV2FEP9_9STRE</name>
<dbReference type="InterPro" id="IPR018580">
    <property type="entry name" value="Uncharacterised_YfhO"/>
</dbReference>
<feature type="transmembrane region" description="Helical" evidence="1">
    <location>
        <begin position="374"/>
        <end position="393"/>
    </location>
</feature>
<keyword evidence="3" id="KW-1185">Reference proteome</keyword>
<evidence type="ECO:0000256" key="1">
    <source>
        <dbReference type="SAM" id="Phobius"/>
    </source>
</evidence>
<dbReference type="Pfam" id="PF09586">
    <property type="entry name" value="YfhO"/>
    <property type="match status" value="1"/>
</dbReference>
<feature type="transmembrane region" description="Helical" evidence="1">
    <location>
        <begin position="405"/>
        <end position="423"/>
    </location>
</feature>
<accession>A0ABV2FEP9</accession>
<organism evidence="2 3">
    <name type="scientific">Streptococcus rupicaprae</name>
    <dbReference type="NCBI Taxonomy" id="759619"/>
    <lineage>
        <taxon>Bacteria</taxon>
        <taxon>Bacillati</taxon>
        <taxon>Bacillota</taxon>
        <taxon>Bacilli</taxon>
        <taxon>Lactobacillales</taxon>
        <taxon>Streptococcaceae</taxon>
        <taxon>Streptococcus</taxon>
    </lineage>
</organism>
<sequence length="972" mass="110767">MTIFRKSYQKLGVLLRSKGGIYALSFLLPCLIMLGVWAFNGHFPFGSKSLMAVDFGQQYIGFYAYLKETLLSGQWGSFFHSFEKSIGGEMIGVLGYYLMSPFNIFYIILPLSQFKWAVFLTLLLRYGFMGLSFAHLLVKRYRGESQGAYVPIFATAYALSGMIVSYQMNPIFYDAMIWLPLLITYLEEALDQKRPYKYILILGVTVFTQFYMGYMICLFVALYACYYMAPSLDLPSWKERVRGFFLPLIKVLCYSLLAAGTTAVLLYPIVLNLLRSKGAYDNPLSFSFAFQINPLDILSKLVIGGFDNQSWSAGPSLPNLFVGALGLVGFILYFNYSQAHKYRKIAAAILSGLFLLSFVNEFTSKIWHMGQNPAGFFFRFSWLVSFFMVLLAFQTLQSKKQIKPQTAWTGLVLALVAITYLVYQDYTYISLTQPAGLTQLVTEHPKAVYVIFSGLILCFGAYVYRLGRQDKVWKQLLRFVLTLLGLNIAMVLLFKGYLLSQLVLTLITWLLALWFYSKPRLGRVGLLVVLVSGLELGYNAYLSQTTIGYTDAYKFSDLAVKLSQLSDRVEELNQETSQAPFYRIGTDFLYSKVDPLIGSFRGLSNFSSSMEKSTIDLFGALGDVGGNASTFYANGTALTDAFYSVRYYVARKDYTHEDVENNPKSHYFSKHSTRKDLQSLFEKIDEDETFVYYENPNVLPIAFATNQLTRNIQFGLNNPVSNQNIILNSMSNQDKDFFQHLAFNHIDLENMVYSEENGKKTYRRIDKSQMGKVTFRFTPQTDFTYYFQAPVSLRSSMGKMNILLNDQWYNYTQSFDQVQLWNIGHDAQGQEIRLRFETSTEDELDFTNFSLVRVDNKEVQPVLADRLQQGLRVTSFTDTHIRGEVTVTDDSDVMMTSIAYNPGWQVKVDGKLVETTEAWNSLLSFPISSGEHEIEMIFVTPGLRVGFLLSLMSIVVIGGLYWRDTARHKPSV</sequence>
<feature type="transmembrane region" description="Helical" evidence="1">
    <location>
        <begin position="499"/>
        <end position="517"/>
    </location>
</feature>
<dbReference type="RefSeq" id="WP_354363567.1">
    <property type="nucleotide sequence ID" value="NZ_JBEPLO010000001.1"/>
</dbReference>
<keyword evidence="1" id="KW-0812">Transmembrane</keyword>
<keyword evidence="1" id="KW-0472">Membrane</keyword>
<reference evidence="2 3" key="1">
    <citation type="submission" date="2024-06" db="EMBL/GenBank/DDBJ databases">
        <title>Genomic Encyclopedia of Type Strains, Phase IV (KMG-IV): sequencing the most valuable type-strain genomes for metagenomic binning, comparative biology and taxonomic classification.</title>
        <authorList>
            <person name="Goeker M."/>
        </authorList>
    </citation>
    <scope>NUCLEOTIDE SEQUENCE [LARGE SCALE GENOMIC DNA]</scope>
    <source>
        <strain evidence="2 3">DSM 28303</strain>
    </source>
</reference>
<keyword evidence="1" id="KW-1133">Transmembrane helix</keyword>
<dbReference type="EMBL" id="JBEPLO010000001">
    <property type="protein sequence ID" value="MET3556895.1"/>
    <property type="molecule type" value="Genomic_DNA"/>
</dbReference>
<dbReference type="PANTHER" id="PTHR38454:SF1">
    <property type="entry name" value="INTEGRAL MEMBRANE PROTEIN"/>
    <property type="match status" value="1"/>
</dbReference>
<feature type="transmembrane region" description="Helical" evidence="1">
    <location>
        <begin position="318"/>
        <end position="336"/>
    </location>
</feature>
<proteinExistence type="predicted"/>
<feature type="transmembrane region" description="Helical" evidence="1">
    <location>
        <begin position="345"/>
        <end position="362"/>
    </location>
</feature>
<feature type="transmembrane region" description="Helical" evidence="1">
    <location>
        <begin position="447"/>
        <end position="464"/>
    </location>
</feature>
<feature type="transmembrane region" description="Helical" evidence="1">
    <location>
        <begin position="170"/>
        <end position="186"/>
    </location>
</feature>
<feature type="transmembrane region" description="Helical" evidence="1">
    <location>
        <begin position="476"/>
        <end position="493"/>
    </location>
</feature>
<evidence type="ECO:0000313" key="3">
    <source>
        <dbReference type="Proteomes" id="UP001549122"/>
    </source>
</evidence>